<sequence>MLRFLALFILLSPCYLYADIFLSSPKISLNSQDQRVIELKIQNDDIEDGDIVLYEYKTDNLIDENDIAYTLIEDFENYQTFKIILSEVYQEDYFSFKIIIKDDFKKNIFIFLPSKLRNFYQEPVKKEFKQNSNLSKSIKNQIVENEEKVDSVAESPRVFKGPDITTVWSMAKNIKGTNDDISIYQVMWSIYLGNKEAFINDNINLIRQDIDIIVPAINEIESISYQLAKDSILNMNKSFAEGFSSSSKSLLVLTAPSIIVESEQDKNIDQSEKDLSLASFDETSNPKDFIKENTKEISLGIESNAANELLNQVEESEPKDNNNFEIFDLIFISLISLASGALLALIFIQLRNIKNRKNQEYDFEEAKDDDSMLSGLPQGLSIENNKDQQQLDLATTYFEMDDKENAKKILSILLKDSESDKIKSQANNLLNKINQQ</sequence>
<protein>
    <submittedName>
        <fullName evidence="2">Uncharacterized protein</fullName>
    </submittedName>
</protein>
<accession>A0A520N464</accession>
<dbReference type="InterPro" id="IPR020011">
    <property type="entry name" value="FimV_C"/>
</dbReference>
<dbReference type="AlphaFoldDB" id="A0A520N464"/>
<dbReference type="InterPro" id="IPR038440">
    <property type="entry name" value="FimV_C_sf"/>
</dbReference>
<reference evidence="2 3" key="1">
    <citation type="submission" date="2019-02" db="EMBL/GenBank/DDBJ databases">
        <title>Prokaryotic population dynamics and viral predation in marine succession experiment using metagenomics: the confinement effect.</title>
        <authorList>
            <person name="Haro-Moreno J.M."/>
            <person name="Rodriguez-Valera F."/>
            <person name="Lopez-Perez M."/>
        </authorList>
    </citation>
    <scope>NUCLEOTIDE SEQUENCE [LARGE SCALE GENOMIC DNA]</scope>
    <source>
        <strain evidence="2">MED-G164</strain>
    </source>
</reference>
<dbReference type="Proteomes" id="UP000315283">
    <property type="component" value="Unassembled WGS sequence"/>
</dbReference>
<keyword evidence="1" id="KW-0472">Membrane</keyword>
<name>A0A520N464_9GAMM</name>
<gene>
    <name evidence="2" type="ORF">EVA97_02855</name>
</gene>
<keyword evidence="1" id="KW-1133">Transmembrane helix</keyword>
<dbReference type="NCBIfam" id="TIGR03505">
    <property type="entry name" value="FimV_core"/>
    <property type="match status" value="1"/>
</dbReference>
<evidence type="ECO:0000256" key="1">
    <source>
        <dbReference type="SAM" id="Phobius"/>
    </source>
</evidence>
<proteinExistence type="predicted"/>
<evidence type="ECO:0000313" key="2">
    <source>
        <dbReference type="EMBL" id="RZO28291.1"/>
    </source>
</evidence>
<organism evidence="2 3">
    <name type="scientific">SAR86 cluster bacterium</name>
    <dbReference type="NCBI Taxonomy" id="2030880"/>
    <lineage>
        <taxon>Bacteria</taxon>
        <taxon>Pseudomonadati</taxon>
        <taxon>Pseudomonadota</taxon>
        <taxon>Gammaproteobacteria</taxon>
        <taxon>SAR86 cluster</taxon>
    </lineage>
</organism>
<dbReference type="EMBL" id="SHBJ01000015">
    <property type="protein sequence ID" value="RZO28291.1"/>
    <property type="molecule type" value="Genomic_DNA"/>
</dbReference>
<keyword evidence="1" id="KW-0812">Transmembrane</keyword>
<dbReference type="NCBIfam" id="TIGR03504">
    <property type="entry name" value="FimV_Cterm"/>
    <property type="match status" value="1"/>
</dbReference>
<dbReference type="InterPro" id="IPR020012">
    <property type="entry name" value="LysM_FimV"/>
</dbReference>
<feature type="transmembrane region" description="Helical" evidence="1">
    <location>
        <begin position="326"/>
        <end position="348"/>
    </location>
</feature>
<evidence type="ECO:0000313" key="3">
    <source>
        <dbReference type="Proteomes" id="UP000315283"/>
    </source>
</evidence>
<comment type="caution">
    <text evidence="2">The sequence shown here is derived from an EMBL/GenBank/DDBJ whole genome shotgun (WGS) entry which is preliminary data.</text>
</comment>
<dbReference type="Gene3D" id="1.20.58.2200">
    <property type="match status" value="1"/>
</dbReference>